<protein>
    <submittedName>
        <fullName evidence="2">Uncharacterized protein</fullName>
    </submittedName>
</protein>
<gene>
    <name evidence="2" type="ORF">LF65_03571</name>
</gene>
<evidence type="ECO:0000256" key="1">
    <source>
        <dbReference type="SAM" id="Phobius"/>
    </source>
</evidence>
<accession>A0A0B5QQ58</accession>
<feature type="transmembrane region" description="Helical" evidence="1">
    <location>
        <begin position="58"/>
        <end position="77"/>
    </location>
</feature>
<dbReference type="EMBL" id="CP010086">
    <property type="protein sequence ID" value="AJH00128.1"/>
    <property type="molecule type" value="Genomic_DNA"/>
</dbReference>
<dbReference type="KEGG" id="cbei:LF65_03571"/>
<organism evidence="2 3">
    <name type="scientific">Clostridium beijerinckii</name>
    <name type="common">Clostridium MP</name>
    <dbReference type="NCBI Taxonomy" id="1520"/>
    <lineage>
        <taxon>Bacteria</taxon>
        <taxon>Bacillati</taxon>
        <taxon>Bacillota</taxon>
        <taxon>Clostridia</taxon>
        <taxon>Eubacteriales</taxon>
        <taxon>Clostridiaceae</taxon>
        <taxon>Clostridium</taxon>
    </lineage>
</organism>
<name>A0A0B5QQ58_CLOBE</name>
<feature type="transmembrane region" description="Helical" evidence="1">
    <location>
        <begin position="123"/>
        <end position="145"/>
    </location>
</feature>
<dbReference type="AlphaFoldDB" id="A0A0B5QQ58"/>
<evidence type="ECO:0000313" key="3">
    <source>
        <dbReference type="Proteomes" id="UP000031866"/>
    </source>
</evidence>
<dbReference type="Proteomes" id="UP000031866">
    <property type="component" value="Chromosome"/>
</dbReference>
<keyword evidence="1" id="KW-1133">Transmembrane helix</keyword>
<proteinExistence type="predicted"/>
<keyword evidence="1" id="KW-0472">Membrane</keyword>
<sequence>MFKLTCIDFFFRTIPEQLIIVWGIHIISKRNINMFKYILSSLILAISCFIIRDLPIYYGVNTDICIMLTIIIVMFIIDIPLIKNVIGTFLLYFMLSLSETINMLLLSGLNIDTDISVLQPMTRFLYGIPSLITFIISVIILRFILKNKKVIPNYF</sequence>
<dbReference type="STRING" id="1520.LF65_03571"/>
<feature type="transmembrane region" description="Helical" evidence="1">
    <location>
        <begin position="34"/>
        <end position="52"/>
    </location>
</feature>
<evidence type="ECO:0000313" key="2">
    <source>
        <dbReference type="EMBL" id="AJH00128.1"/>
    </source>
</evidence>
<feature type="transmembrane region" description="Helical" evidence="1">
    <location>
        <begin position="89"/>
        <end position="111"/>
    </location>
</feature>
<reference evidence="3" key="1">
    <citation type="submission" date="2014-12" db="EMBL/GenBank/DDBJ databases">
        <title>Genome sequence of Clostridium beijerinckii strain 59B.</title>
        <authorList>
            <person name="Little G.T."/>
            <person name="Minton N.P."/>
        </authorList>
    </citation>
    <scope>NUCLEOTIDE SEQUENCE [LARGE SCALE GENOMIC DNA]</scope>
    <source>
        <strain evidence="3">59B</strain>
    </source>
</reference>
<dbReference type="OrthoDB" id="1936406at2"/>
<dbReference type="RefSeq" id="WP_041897714.1">
    <property type="nucleotide sequence ID" value="NZ_CP010086.2"/>
</dbReference>
<keyword evidence="1" id="KW-0812">Transmembrane</keyword>